<dbReference type="PROSITE" id="PS51720">
    <property type="entry name" value="G_AIG1"/>
    <property type="match status" value="1"/>
</dbReference>
<keyword evidence="7" id="KW-1185">Reference proteome</keyword>
<evidence type="ECO:0000313" key="7">
    <source>
        <dbReference type="Proteomes" id="UP000489600"/>
    </source>
</evidence>
<dbReference type="PANTHER" id="PTHR10903">
    <property type="entry name" value="GTPASE, IMAP FAMILY MEMBER-RELATED"/>
    <property type="match status" value="1"/>
</dbReference>
<evidence type="ECO:0000256" key="4">
    <source>
        <dbReference type="SAM" id="MobiDB-lite"/>
    </source>
</evidence>
<dbReference type="OrthoDB" id="8954335at2759"/>
<dbReference type="InterPro" id="IPR006703">
    <property type="entry name" value="G_AIG1"/>
</dbReference>
<dbReference type="InterPro" id="IPR027417">
    <property type="entry name" value="P-loop_NTPase"/>
</dbReference>
<accession>A0A565C4S5</accession>
<protein>
    <recommendedName>
        <fullName evidence="5">AIG1-type G domain-containing protein</fullName>
    </recommendedName>
</protein>
<dbReference type="InterPro" id="IPR045058">
    <property type="entry name" value="GIMA/IAN/Toc"/>
</dbReference>
<proteinExistence type="inferred from homology"/>
<comment type="similarity">
    <text evidence="1">Belongs to the TRAFAC class TrmE-Era-EngA-EngB-Septin-like GTPase superfamily. AIG1/Toc34/Toc159-like paraseptin GTPase family. IAN subfamily.</text>
</comment>
<evidence type="ECO:0000313" key="6">
    <source>
        <dbReference type="EMBL" id="VVB08666.1"/>
    </source>
</evidence>
<organism evidence="6 7">
    <name type="scientific">Arabis nemorensis</name>
    <dbReference type="NCBI Taxonomy" id="586526"/>
    <lineage>
        <taxon>Eukaryota</taxon>
        <taxon>Viridiplantae</taxon>
        <taxon>Streptophyta</taxon>
        <taxon>Embryophyta</taxon>
        <taxon>Tracheophyta</taxon>
        <taxon>Spermatophyta</taxon>
        <taxon>Magnoliopsida</taxon>
        <taxon>eudicotyledons</taxon>
        <taxon>Gunneridae</taxon>
        <taxon>Pentapetalae</taxon>
        <taxon>rosids</taxon>
        <taxon>malvids</taxon>
        <taxon>Brassicales</taxon>
        <taxon>Brassicaceae</taxon>
        <taxon>Arabideae</taxon>
        <taxon>Arabis</taxon>
    </lineage>
</organism>
<evidence type="ECO:0000259" key="5">
    <source>
        <dbReference type="PROSITE" id="PS51720"/>
    </source>
</evidence>
<keyword evidence="2" id="KW-0547">Nucleotide-binding</keyword>
<dbReference type="PANTHER" id="PTHR10903:SF184">
    <property type="entry name" value="GTP-BINDING PROTEIN A"/>
    <property type="match status" value="1"/>
</dbReference>
<reference evidence="6" key="1">
    <citation type="submission" date="2019-07" db="EMBL/GenBank/DDBJ databases">
        <authorList>
            <person name="Dittberner H."/>
        </authorList>
    </citation>
    <scope>NUCLEOTIDE SEQUENCE [LARGE SCALE GENOMIC DNA]</scope>
</reference>
<evidence type="ECO:0000256" key="2">
    <source>
        <dbReference type="ARBA" id="ARBA00022741"/>
    </source>
</evidence>
<dbReference type="AlphaFoldDB" id="A0A565C4S5"/>
<gene>
    <name evidence="6" type="ORF">ANE_LOCUS19110</name>
</gene>
<sequence length="244" mass="26813">MNTDLVDDDSKFASPSNTSRTLVLVGLTGNGKSALGNSILGKNAFRSGASPLRVTSTCQSQRVVQDDGHIINVIDTPGLFDSSTSSSDSIDKEIARCITVAEDGIHAVLLVFSVRSRLTDDDKLVFSHLQTLFGSKIAKRMVIVFTCGDELEEDVETLEDYLTEGCPEFLKTNDKVKKGEQVEKLLALVDVVAKQNNGKPYTYELFTELQEEACKLRDQRKEIGTQTEISDDKHQDGISCWESA</sequence>
<dbReference type="GO" id="GO:0005525">
    <property type="term" value="F:GTP binding"/>
    <property type="evidence" value="ECO:0007669"/>
    <property type="project" value="UniProtKB-KW"/>
</dbReference>
<dbReference type="FunFam" id="3.40.50.300:FF:000840">
    <property type="entry name" value="Immune-associated nucleotide-binding protein 9"/>
    <property type="match status" value="1"/>
</dbReference>
<keyword evidence="3" id="KW-0342">GTP-binding</keyword>
<dbReference type="Gene3D" id="3.40.50.300">
    <property type="entry name" value="P-loop containing nucleotide triphosphate hydrolases"/>
    <property type="match status" value="1"/>
</dbReference>
<comment type="caution">
    <text evidence="6">The sequence shown here is derived from an EMBL/GenBank/DDBJ whole genome shotgun (WGS) entry which is preliminary data.</text>
</comment>
<dbReference type="EMBL" id="CABITT030000006">
    <property type="protein sequence ID" value="VVB08666.1"/>
    <property type="molecule type" value="Genomic_DNA"/>
</dbReference>
<feature type="domain" description="AIG1-type G" evidence="5">
    <location>
        <begin position="17"/>
        <end position="228"/>
    </location>
</feature>
<evidence type="ECO:0000256" key="1">
    <source>
        <dbReference type="ARBA" id="ARBA00008535"/>
    </source>
</evidence>
<feature type="region of interest" description="Disordered" evidence="4">
    <location>
        <begin position="225"/>
        <end position="244"/>
    </location>
</feature>
<evidence type="ECO:0000256" key="3">
    <source>
        <dbReference type="ARBA" id="ARBA00023134"/>
    </source>
</evidence>
<dbReference type="Proteomes" id="UP000489600">
    <property type="component" value="Unassembled WGS sequence"/>
</dbReference>
<dbReference type="SUPFAM" id="SSF52540">
    <property type="entry name" value="P-loop containing nucleoside triphosphate hydrolases"/>
    <property type="match status" value="1"/>
</dbReference>
<dbReference type="Pfam" id="PF04548">
    <property type="entry name" value="AIG1"/>
    <property type="match status" value="1"/>
</dbReference>
<name>A0A565C4S5_9BRAS</name>